<evidence type="ECO:0000259" key="2">
    <source>
        <dbReference type="Pfam" id="PF13890"/>
    </source>
</evidence>
<keyword evidence="4" id="KW-1185">Reference proteome</keyword>
<dbReference type="InterPro" id="IPR045700">
    <property type="entry name" value="Rab3GAP1"/>
</dbReference>
<dbReference type="OrthoDB" id="5391403at2759"/>
<reference evidence="3" key="1">
    <citation type="submission" date="2020-09" db="EMBL/GenBank/DDBJ databases">
        <title>Genome-Enabled Discovery of Anthraquinone Biosynthesis in Senna tora.</title>
        <authorList>
            <person name="Kang S.-H."/>
            <person name="Pandey R.P."/>
            <person name="Lee C.-M."/>
            <person name="Sim J.-S."/>
            <person name="Jeong J.-T."/>
            <person name="Choi B.-S."/>
            <person name="Jung M."/>
            <person name="Ginzburg D."/>
            <person name="Zhao K."/>
            <person name="Won S.Y."/>
            <person name="Oh T.-J."/>
            <person name="Yu Y."/>
            <person name="Kim N.-H."/>
            <person name="Lee O.R."/>
            <person name="Lee T.-H."/>
            <person name="Bashyal P."/>
            <person name="Kim T.-S."/>
            <person name="Lee W.-H."/>
            <person name="Kawkins C."/>
            <person name="Kim C.-K."/>
            <person name="Kim J.S."/>
            <person name="Ahn B.O."/>
            <person name="Rhee S.Y."/>
            <person name="Sohng J.K."/>
        </authorList>
    </citation>
    <scope>NUCLEOTIDE SEQUENCE</scope>
    <source>
        <tissue evidence="3">Leaf</tissue>
    </source>
</reference>
<evidence type="ECO:0000256" key="1">
    <source>
        <dbReference type="SAM" id="MobiDB-lite"/>
    </source>
</evidence>
<dbReference type="GO" id="GO:0005096">
    <property type="term" value="F:GTPase activator activity"/>
    <property type="evidence" value="ECO:0007669"/>
    <property type="project" value="InterPro"/>
</dbReference>
<name>A0A834WA16_9FABA</name>
<comment type="caution">
    <text evidence="3">The sequence shown here is derived from an EMBL/GenBank/DDBJ whole genome shotgun (WGS) entry which is preliminary data.</text>
</comment>
<dbReference type="PANTHER" id="PTHR21422:SF10">
    <property type="entry name" value="RAB3 GTPASE-ACTIVATING PROTEIN CATALYTIC SUBUNIT"/>
    <property type="match status" value="1"/>
</dbReference>
<dbReference type="InterPro" id="IPR026147">
    <property type="entry name" value="Rab3GAP1_conserved"/>
</dbReference>
<evidence type="ECO:0000313" key="4">
    <source>
        <dbReference type="Proteomes" id="UP000634136"/>
    </source>
</evidence>
<dbReference type="Proteomes" id="UP000634136">
    <property type="component" value="Unassembled WGS sequence"/>
</dbReference>
<accession>A0A834WA16</accession>
<dbReference type="AlphaFoldDB" id="A0A834WA16"/>
<feature type="region of interest" description="Disordered" evidence="1">
    <location>
        <begin position="65"/>
        <end position="84"/>
    </location>
</feature>
<sequence length="640" mass="71894">MVALSFVSKAKSAFHSAAAKAERVIEDFKSERGSACCYMPFFFFDLVISISVYLLTQWLIGGEGADKESPDNLSRQPEDESPQSEWESKVMAIGMIMVLRLRIKKIRTGRKDKTINVGFRSSSSGESSPVQEKLSAVKALVLNEKEGKLTSEFSKDEKVLYLINSLLYPEGEFLRRKINYGSEETDISSLPRDIHGAPPESLIVKLAEVIGNFKNLRKMALFWCRVVVELRKFWSEEQHLPGVPMYEIPDLRSCLLYQQFQVINCCISRKRHRIIATESLDSMMLKASSNLDESADYSGRITSNPVPYAKLSSGELVVRLGADCPSGNLALLETGEPMYSPVTQEGPLLTEDLIKETEEFVLQTGSVGAACSQLLSDMQAFKAANPGCIMEDFVRWYSPPDWIESESSTEAQESLDGSESLSTKGQLSLRMQKEGNLWRELWDTAKPVPAVKQAPLFDEDLAAEGILNGFENIQPCQLFEQLFISLLGLGFAIAEPMLSGNKDFSKLFYDCKEYILVTCQGDNWSEKVDDLCQVYESVETMLLNPEEALKMMRQTEEPTLTTGELKHRFKRLSLIFSAKDKLLTKPISKFKISNEENTIRQSFSSFLDSKSSLFSKKSKPESTVNTTKNPPCVENDWTLV</sequence>
<organism evidence="3 4">
    <name type="scientific">Senna tora</name>
    <dbReference type="NCBI Taxonomy" id="362788"/>
    <lineage>
        <taxon>Eukaryota</taxon>
        <taxon>Viridiplantae</taxon>
        <taxon>Streptophyta</taxon>
        <taxon>Embryophyta</taxon>
        <taxon>Tracheophyta</taxon>
        <taxon>Spermatophyta</taxon>
        <taxon>Magnoliopsida</taxon>
        <taxon>eudicotyledons</taxon>
        <taxon>Gunneridae</taxon>
        <taxon>Pentapetalae</taxon>
        <taxon>rosids</taxon>
        <taxon>fabids</taxon>
        <taxon>Fabales</taxon>
        <taxon>Fabaceae</taxon>
        <taxon>Caesalpinioideae</taxon>
        <taxon>Cassia clade</taxon>
        <taxon>Senna</taxon>
    </lineage>
</organism>
<protein>
    <submittedName>
        <fullName evidence="3">Rab3 GTPase-activating protein catalytic subunit</fullName>
    </submittedName>
</protein>
<evidence type="ECO:0000313" key="3">
    <source>
        <dbReference type="EMBL" id="KAF7815840.1"/>
    </source>
</evidence>
<dbReference type="Pfam" id="PF13890">
    <property type="entry name" value="Rab3-GTPase_cat"/>
    <property type="match status" value="1"/>
</dbReference>
<dbReference type="PANTHER" id="PTHR21422">
    <property type="entry name" value="RAB3 GTPASE-ACTIVATING PROTEIN CATALYTIC SUBUNIT"/>
    <property type="match status" value="1"/>
</dbReference>
<proteinExistence type="predicted"/>
<gene>
    <name evidence="3" type="ORF">G2W53_029809</name>
</gene>
<feature type="domain" description="Rab3GAP catalytic subunit conserved" evidence="2">
    <location>
        <begin position="319"/>
        <end position="470"/>
    </location>
</feature>
<dbReference type="EMBL" id="JAAIUW010000009">
    <property type="protein sequence ID" value="KAF7815840.1"/>
    <property type="molecule type" value="Genomic_DNA"/>
</dbReference>